<accession>Q0C1H6</accession>
<organism evidence="1 2">
    <name type="scientific">Hyphomonas neptunium (strain ATCC 15444)</name>
    <dbReference type="NCBI Taxonomy" id="228405"/>
    <lineage>
        <taxon>Bacteria</taxon>
        <taxon>Pseudomonadati</taxon>
        <taxon>Pseudomonadota</taxon>
        <taxon>Alphaproteobacteria</taxon>
        <taxon>Hyphomonadales</taxon>
        <taxon>Hyphomonadaceae</taxon>
        <taxon>Hyphomonas</taxon>
    </lineage>
</organism>
<evidence type="ECO:0000313" key="2">
    <source>
        <dbReference type="Proteomes" id="UP000001959"/>
    </source>
</evidence>
<keyword evidence="2" id="KW-1185">Reference proteome</keyword>
<reference evidence="1 2" key="1">
    <citation type="journal article" date="2006" name="J. Bacteriol.">
        <title>Comparative genomic evidence for a close relationship between the dimorphic prosthecate bacteria Hyphomonas neptunium and Caulobacter crescentus.</title>
        <authorList>
            <person name="Badger J.H."/>
            <person name="Hoover T.R."/>
            <person name="Brun Y.V."/>
            <person name="Weiner R.M."/>
            <person name="Laub M.T."/>
            <person name="Alexandre G."/>
            <person name="Mrazek J."/>
            <person name="Ren Q."/>
            <person name="Paulsen I.T."/>
            <person name="Nelson K.E."/>
            <person name="Khouri H.M."/>
            <person name="Radune D."/>
            <person name="Sosa J."/>
            <person name="Dodson R.J."/>
            <person name="Sullivan S.A."/>
            <person name="Rosovitz M.J."/>
            <person name="Madupu R."/>
            <person name="Brinkac L.M."/>
            <person name="Durkin A.S."/>
            <person name="Daugherty S.C."/>
            <person name="Kothari S.P."/>
            <person name="Giglio M.G."/>
            <person name="Zhou L."/>
            <person name="Haft D.H."/>
            <person name="Selengut J.D."/>
            <person name="Davidsen T.M."/>
            <person name="Yang Q."/>
            <person name="Zafar N."/>
            <person name="Ward N.L."/>
        </authorList>
    </citation>
    <scope>NUCLEOTIDE SEQUENCE [LARGE SCALE GENOMIC DNA]</scope>
    <source>
        <strain evidence="1 2">ATCC 15444</strain>
    </source>
</reference>
<dbReference type="EMBL" id="CP000158">
    <property type="protein sequence ID" value="ABI76926.1"/>
    <property type="molecule type" value="Genomic_DNA"/>
</dbReference>
<proteinExistence type="predicted"/>
<dbReference type="HOGENOM" id="CLU_2861707_0_0_5"/>
<gene>
    <name evidence="1" type="ordered locus">HNE_1711</name>
</gene>
<dbReference type="Proteomes" id="UP000001959">
    <property type="component" value="Chromosome"/>
</dbReference>
<evidence type="ECO:0000313" key="1">
    <source>
        <dbReference type="EMBL" id="ABI76926.1"/>
    </source>
</evidence>
<dbReference type="AlphaFoldDB" id="Q0C1H6"/>
<dbReference type="KEGG" id="hne:HNE_1711"/>
<sequence length="64" mass="6753">MRQQKLLAKDVRDLKVGESGVMISGSVTGLRRVKILRVSGAKLGVHCGSSSALSAAFSRALQAR</sequence>
<name>Q0C1H6_HYPNA</name>
<protein>
    <submittedName>
        <fullName evidence="1">Uncharacterized protein</fullName>
    </submittedName>
</protein>